<gene>
    <name evidence="3" type="ORF">FH972_023952</name>
</gene>
<evidence type="ECO:0000256" key="2">
    <source>
        <dbReference type="ARBA" id="ARBA00023002"/>
    </source>
</evidence>
<sequence length="452" mass="49518">MSHKVLPSYRQATNPSAYHTQHEAFSEEGNPKTAQGWLERAHLVAKILATDAATRDIENKSPIAEISLLKSAGLLKVLGPVKYGGGGQSWDIGYKIIRIVASGDGSLGMLLGYHLLWSTTANVVGTEEQAEYVQRVIIENNWFCGGAVNPRDSDLRITPNADGNSVTFNGKKNFNTGGVVSDLTVLEGVLDGTDKHIFTFVKTDQPGITFAHNWDALGMRLTESGGVTISDVVVPWSDCLGWSATTRQPIPEILEIPYASLLLPTIQAVFSNFYLGSTLGALRAATEYTRTFTRPWPYGGDNKDKATDECLHDPVAYKRREVGELALLSKLDWARLYIVVPIGELAYFKESLIIDILKGSFFATSFFHGSCTEALQAIRERSDGLLVDFHDTSFISLADVEFENRRAKSQSDVLGGSVSCVMPTTALTVPTIVAPRFSRNHLFQASVRLKLL</sequence>
<protein>
    <recommendedName>
        <fullName evidence="5">Acyl-CoA dehydrogenase/oxidase N-terminal domain-containing protein</fullName>
    </recommendedName>
</protein>
<dbReference type="InterPro" id="IPR009100">
    <property type="entry name" value="AcylCoA_DH/oxidase_NM_dom_sf"/>
</dbReference>
<evidence type="ECO:0000256" key="1">
    <source>
        <dbReference type="ARBA" id="ARBA00022630"/>
    </source>
</evidence>
<dbReference type="AlphaFoldDB" id="A0A5N6KXB3"/>
<evidence type="ECO:0000313" key="4">
    <source>
        <dbReference type="Proteomes" id="UP000327013"/>
    </source>
</evidence>
<evidence type="ECO:0008006" key="5">
    <source>
        <dbReference type="Google" id="ProtNLM"/>
    </source>
</evidence>
<keyword evidence="4" id="KW-1185">Reference proteome</keyword>
<dbReference type="Gene3D" id="2.40.110.10">
    <property type="entry name" value="Butyryl-CoA Dehydrogenase, subunit A, domain 2"/>
    <property type="match status" value="1"/>
</dbReference>
<dbReference type="SUPFAM" id="SSF56645">
    <property type="entry name" value="Acyl-CoA dehydrogenase NM domain-like"/>
    <property type="match status" value="1"/>
</dbReference>
<dbReference type="FunFam" id="1.10.540.10:FF:000025">
    <property type="entry name" value="Related to Dibenzothiophene desulfurization enzyme C"/>
    <property type="match status" value="1"/>
</dbReference>
<dbReference type="Gene3D" id="1.10.540.10">
    <property type="entry name" value="Acyl-CoA dehydrogenase/oxidase, N-terminal domain"/>
    <property type="match status" value="1"/>
</dbReference>
<dbReference type="EMBL" id="VIBQ01000016">
    <property type="protein sequence ID" value="KAB8356368.1"/>
    <property type="molecule type" value="Genomic_DNA"/>
</dbReference>
<comment type="caution">
    <text evidence="3">The sequence shown here is derived from an EMBL/GenBank/DDBJ whole genome shotgun (WGS) entry which is preliminary data.</text>
</comment>
<dbReference type="GO" id="GO:0050660">
    <property type="term" value="F:flavin adenine dinucleotide binding"/>
    <property type="evidence" value="ECO:0007669"/>
    <property type="project" value="InterPro"/>
</dbReference>
<keyword evidence="2" id="KW-0560">Oxidoreductase</keyword>
<keyword evidence="1" id="KW-0285">Flavoprotein</keyword>
<dbReference type="InterPro" id="IPR046373">
    <property type="entry name" value="Acyl-CoA_Oxase/DH_mid-dom_sf"/>
</dbReference>
<dbReference type="PANTHER" id="PTHR43884">
    <property type="entry name" value="ACYL-COA DEHYDROGENASE"/>
    <property type="match status" value="1"/>
</dbReference>
<dbReference type="FunFam" id="2.40.110.10:FF:000020">
    <property type="entry name" value="Putative acyl-CoA dehydrogenase YdbM"/>
    <property type="match status" value="1"/>
</dbReference>
<dbReference type="OrthoDB" id="5356974at2759"/>
<name>A0A5N6KXB3_9ROSI</name>
<dbReference type="Proteomes" id="UP000327013">
    <property type="component" value="Unassembled WGS sequence"/>
</dbReference>
<dbReference type="InterPro" id="IPR037069">
    <property type="entry name" value="AcylCoA_DH/ox_N_sf"/>
</dbReference>
<accession>A0A5N6KXB3</accession>
<evidence type="ECO:0000313" key="3">
    <source>
        <dbReference type="EMBL" id="KAB8356368.1"/>
    </source>
</evidence>
<dbReference type="PANTHER" id="PTHR43884:SF12">
    <property type="entry name" value="ISOVALERYL-COA DEHYDROGENASE, MITOCHONDRIAL-RELATED"/>
    <property type="match status" value="1"/>
</dbReference>
<reference evidence="3 4" key="1">
    <citation type="submission" date="2019-06" db="EMBL/GenBank/DDBJ databases">
        <title>A chromosomal-level reference genome of Carpinus fangiana (Coryloideae, Betulaceae).</title>
        <authorList>
            <person name="Yang X."/>
            <person name="Wang Z."/>
            <person name="Zhang L."/>
            <person name="Hao G."/>
            <person name="Liu J."/>
            <person name="Yang Y."/>
        </authorList>
    </citation>
    <scope>NUCLEOTIDE SEQUENCE [LARGE SCALE GENOMIC DNA]</scope>
    <source>
        <strain evidence="3">Cfa_2016G</strain>
        <tissue evidence="3">Leaf</tissue>
    </source>
</reference>
<proteinExistence type="predicted"/>
<dbReference type="GO" id="GO:0006552">
    <property type="term" value="P:L-leucine catabolic process"/>
    <property type="evidence" value="ECO:0007669"/>
    <property type="project" value="TreeGrafter"/>
</dbReference>
<organism evidence="3 4">
    <name type="scientific">Carpinus fangiana</name>
    <dbReference type="NCBI Taxonomy" id="176857"/>
    <lineage>
        <taxon>Eukaryota</taxon>
        <taxon>Viridiplantae</taxon>
        <taxon>Streptophyta</taxon>
        <taxon>Embryophyta</taxon>
        <taxon>Tracheophyta</taxon>
        <taxon>Spermatophyta</taxon>
        <taxon>Magnoliopsida</taxon>
        <taxon>eudicotyledons</taxon>
        <taxon>Gunneridae</taxon>
        <taxon>Pentapetalae</taxon>
        <taxon>rosids</taxon>
        <taxon>fabids</taxon>
        <taxon>Fagales</taxon>
        <taxon>Betulaceae</taxon>
        <taxon>Carpinus</taxon>
    </lineage>
</organism>
<dbReference type="GO" id="GO:0008470">
    <property type="term" value="F:3-methylbutanoyl-CoA dehydrogenase activity"/>
    <property type="evidence" value="ECO:0007669"/>
    <property type="project" value="TreeGrafter"/>
</dbReference>